<dbReference type="KEGG" id="brh:RBRH_02886"/>
<dbReference type="AlphaFoldDB" id="E5AQC6"/>
<protein>
    <submittedName>
        <fullName evidence="1">Uncharacterized protein</fullName>
    </submittedName>
</protein>
<evidence type="ECO:0000313" key="2">
    <source>
        <dbReference type="Proteomes" id="UP000007437"/>
    </source>
</evidence>
<sequence length="57" mass="6515">MMRMRLPARKPMNTPYVNRMPIGAAGGMSRNGEQCPMPVRRPIFYRIVAQRNPGPFP</sequence>
<dbReference type="HOGENOM" id="CLU_2987880_0_0_4"/>
<dbReference type="Proteomes" id="UP000007437">
    <property type="component" value="Chromosome"/>
</dbReference>
<gene>
    <name evidence="1" type="ordered locus">RBRH_02886</name>
</gene>
<dbReference type="EMBL" id="FR687359">
    <property type="protein sequence ID" value="CBW74808.1"/>
    <property type="molecule type" value="Genomic_DNA"/>
</dbReference>
<organism evidence="1 2">
    <name type="scientific">Mycetohabitans rhizoxinica (strain DSM 19002 / CIP 109453 / HKI 454)</name>
    <name type="common">Paraburkholderia rhizoxinica</name>
    <dbReference type="NCBI Taxonomy" id="882378"/>
    <lineage>
        <taxon>Bacteria</taxon>
        <taxon>Pseudomonadati</taxon>
        <taxon>Pseudomonadota</taxon>
        <taxon>Betaproteobacteria</taxon>
        <taxon>Burkholderiales</taxon>
        <taxon>Burkholderiaceae</taxon>
        <taxon>Mycetohabitans</taxon>
    </lineage>
</organism>
<evidence type="ECO:0000313" key="1">
    <source>
        <dbReference type="EMBL" id="CBW74808.1"/>
    </source>
</evidence>
<accession>E5AQC6</accession>
<proteinExistence type="predicted"/>
<reference evidence="1 2" key="1">
    <citation type="journal article" date="2011" name="J. Bacteriol.">
        <title>Complete genome sequence of Burkholderia rhizoxinica, an endosymbiont of Rhizopus microsporus.</title>
        <authorList>
            <person name="Lackner G."/>
            <person name="Moebius N."/>
            <person name="Partida-Martinez L."/>
            <person name="Hertweck C."/>
        </authorList>
    </citation>
    <scope>NUCLEOTIDE SEQUENCE [LARGE SCALE GENOMIC DNA]</scope>
    <source>
        <strain evidence="2">DSM 19002 / CIP 109453 / HKI 454</strain>
    </source>
</reference>
<name>E5AQC6_MYCRK</name>